<accession>A0AA36B2S4</accession>
<gene>
    <name evidence="2" type="ORF">OCTVUL_1B004629</name>
</gene>
<dbReference type="Proteomes" id="UP001162480">
    <property type="component" value="Chromosome 7"/>
</dbReference>
<dbReference type="EMBL" id="OX597820">
    <property type="protein sequence ID" value="CAI9725832.1"/>
    <property type="molecule type" value="Genomic_DNA"/>
</dbReference>
<protein>
    <submittedName>
        <fullName evidence="2">Uncharacterized protein</fullName>
    </submittedName>
</protein>
<evidence type="ECO:0000313" key="2">
    <source>
        <dbReference type="EMBL" id="CAI9725832.1"/>
    </source>
</evidence>
<keyword evidence="3" id="KW-1185">Reference proteome</keyword>
<dbReference type="AlphaFoldDB" id="A0AA36B2S4"/>
<name>A0AA36B2S4_OCTVU</name>
<evidence type="ECO:0000256" key="1">
    <source>
        <dbReference type="SAM" id="MobiDB-lite"/>
    </source>
</evidence>
<reference evidence="2" key="1">
    <citation type="submission" date="2023-08" db="EMBL/GenBank/DDBJ databases">
        <authorList>
            <person name="Alioto T."/>
            <person name="Alioto T."/>
            <person name="Gomez Garrido J."/>
        </authorList>
    </citation>
    <scope>NUCLEOTIDE SEQUENCE</scope>
</reference>
<organism evidence="2 3">
    <name type="scientific">Octopus vulgaris</name>
    <name type="common">Common octopus</name>
    <dbReference type="NCBI Taxonomy" id="6645"/>
    <lineage>
        <taxon>Eukaryota</taxon>
        <taxon>Metazoa</taxon>
        <taxon>Spiralia</taxon>
        <taxon>Lophotrochozoa</taxon>
        <taxon>Mollusca</taxon>
        <taxon>Cephalopoda</taxon>
        <taxon>Coleoidea</taxon>
        <taxon>Octopodiformes</taxon>
        <taxon>Octopoda</taxon>
        <taxon>Incirrata</taxon>
        <taxon>Octopodidae</taxon>
        <taxon>Octopus</taxon>
    </lineage>
</organism>
<proteinExistence type="predicted"/>
<evidence type="ECO:0000313" key="3">
    <source>
        <dbReference type="Proteomes" id="UP001162480"/>
    </source>
</evidence>
<feature type="region of interest" description="Disordered" evidence="1">
    <location>
        <begin position="1"/>
        <end position="52"/>
    </location>
</feature>
<sequence>MNDLDDTSVSYVDKNKQKSNSKHSFCGYKNASSKHPASAKPYTGNGKKEPLSAVRKCRKNDKELEDIQHEHITSSYEISLINTTMNAKLNGQYILSDFISILSFY</sequence>